<evidence type="ECO:0000256" key="6">
    <source>
        <dbReference type="ARBA" id="ARBA00023204"/>
    </source>
</evidence>
<dbReference type="EMBL" id="QQOH01000001">
    <property type="protein sequence ID" value="RDE24697.1"/>
    <property type="molecule type" value="Genomic_DNA"/>
</dbReference>
<keyword evidence="7 13" id="KW-0742">SOS response</keyword>
<dbReference type="Gene3D" id="4.10.860.10">
    <property type="entry name" value="UVR domain"/>
    <property type="match status" value="1"/>
</dbReference>
<keyword evidence="14" id="KW-0175">Coiled coil</keyword>
<dbReference type="InterPro" id="IPR050066">
    <property type="entry name" value="UvrABC_protein_C"/>
</dbReference>
<comment type="function">
    <text evidence="8 13">The UvrABC repair system catalyzes the recognition and processing of DNA lesions. UvrC both incises the 5' and 3' sides of the lesion. The N-terminal half is responsible for the 3' incision and the C-terminal half is responsible for the 5' incision.</text>
</comment>
<dbReference type="RefSeq" id="WP_114694284.1">
    <property type="nucleotide sequence ID" value="NZ_QQOH01000001.1"/>
</dbReference>
<dbReference type="InterPro" id="IPR036876">
    <property type="entry name" value="UVR_dom_sf"/>
</dbReference>
<evidence type="ECO:0000256" key="7">
    <source>
        <dbReference type="ARBA" id="ARBA00023236"/>
    </source>
</evidence>
<dbReference type="InterPro" id="IPR038476">
    <property type="entry name" value="UvrC_RNase_H_dom_sf"/>
</dbReference>
<feature type="domain" description="GIY-YIG" evidence="16">
    <location>
        <begin position="19"/>
        <end position="97"/>
    </location>
</feature>
<evidence type="ECO:0000256" key="13">
    <source>
        <dbReference type="HAMAP-Rule" id="MF_00203"/>
    </source>
</evidence>
<dbReference type="OrthoDB" id="9804933at2"/>
<dbReference type="Pfam" id="PF01541">
    <property type="entry name" value="GIY-YIG"/>
    <property type="match status" value="1"/>
</dbReference>
<proteinExistence type="inferred from homology"/>
<sequence>MNPTVPTFDSRQFLSHTTQRPGVYQMYDADGAILYVGKAKNLKKRLSSYFRTSGLAVKTQALVQRIASIELTVTGSETEALLLEQNLIKKQRPPYNILLRDDKSYPYIFISNAHQYPAIQFQRGRKRKQGRYFGPFPSGGAVRESLNLLQKIFRIRQCEESFFKNRSRPCLQHQINRCSAPCVEQISPERYAEDIRHAMMFLEGKNRTVNKELAEQMEQAASALEFERAAMLRDQIISLQQVQEQQRISGEGGDADVLACCIKAGYASIHQLFVKGGRVVGSKSHYPKLRLETEPEELLTSFIGQYYLGTDERAVPPLLILSHSLSDQDVLETALSTKADNKICLSHSVRGQRKGWLDLARVNAEQQLDSYISSRQDIYKRLIELQELLELESPPARMECFDISHTFGEATVASCVVFDQQGPRKSDYRRFNIQTTAEGDDYRAMHEALTRRYQKLKSSGALLPELLVIDGGKGQVNQALAVLEELQITEIEVIGIAKGVTRKAGFETLITQRGERERSLDSGSGALHLLQHIRDEAHRFAITGHRARRGKARGRSILEELPGIGPKRRQALLKHFGGLQEIERASVEEIAKVSTISRSMAEEIYSHLHQQ</sequence>
<dbReference type="PANTHER" id="PTHR30562:SF1">
    <property type="entry name" value="UVRABC SYSTEM PROTEIN C"/>
    <property type="match status" value="1"/>
</dbReference>
<dbReference type="Pfam" id="PF22920">
    <property type="entry name" value="UvrC_RNaseH"/>
    <property type="match status" value="1"/>
</dbReference>
<dbReference type="FunFam" id="3.30.420.340:FF:000001">
    <property type="entry name" value="UvrABC system protein C"/>
    <property type="match status" value="1"/>
</dbReference>
<dbReference type="SUPFAM" id="SSF82771">
    <property type="entry name" value="GIY-YIG endonuclease"/>
    <property type="match status" value="1"/>
</dbReference>
<keyword evidence="19" id="KW-1185">Reference proteome</keyword>
<dbReference type="GO" id="GO:0005737">
    <property type="term" value="C:cytoplasm"/>
    <property type="evidence" value="ECO:0007669"/>
    <property type="project" value="UniProtKB-SubCell"/>
</dbReference>
<evidence type="ECO:0000256" key="14">
    <source>
        <dbReference type="SAM" id="Coils"/>
    </source>
</evidence>
<evidence type="ECO:0000256" key="10">
    <source>
        <dbReference type="ARBA" id="ARBA00062841"/>
    </source>
</evidence>
<evidence type="ECO:0000256" key="11">
    <source>
        <dbReference type="ARBA" id="ARBA00067419"/>
    </source>
</evidence>
<dbReference type="InterPro" id="IPR003583">
    <property type="entry name" value="Hlx-hairpin-Hlx_DNA-bd_motif"/>
</dbReference>
<dbReference type="InterPro" id="IPR004791">
    <property type="entry name" value="UvrC"/>
</dbReference>
<comment type="similarity">
    <text evidence="9 13">Belongs to the UvrC family.</text>
</comment>
<dbReference type="GO" id="GO:0006289">
    <property type="term" value="P:nucleotide-excision repair"/>
    <property type="evidence" value="ECO:0007669"/>
    <property type="project" value="UniProtKB-UniRule"/>
</dbReference>
<organism evidence="18 19">
    <name type="scientific">Motiliproteus coralliicola</name>
    <dbReference type="NCBI Taxonomy" id="2283196"/>
    <lineage>
        <taxon>Bacteria</taxon>
        <taxon>Pseudomonadati</taxon>
        <taxon>Pseudomonadota</taxon>
        <taxon>Gammaproteobacteria</taxon>
        <taxon>Oceanospirillales</taxon>
        <taxon>Oceanospirillaceae</taxon>
        <taxon>Motiliproteus</taxon>
    </lineage>
</organism>
<keyword evidence="3 13" id="KW-0227">DNA damage</keyword>
<reference evidence="18 19" key="1">
    <citation type="submission" date="2018-07" db="EMBL/GenBank/DDBJ databases">
        <title>Motiliproteus coralliicola sp. nov., a bacterium isolated from Coral.</title>
        <authorList>
            <person name="Wang G."/>
        </authorList>
    </citation>
    <scope>NUCLEOTIDE SEQUENCE [LARGE SCALE GENOMIC DNA]</scope>
    <source>
        <strain evidence="18 19">C34</strain>
    </source>
</reference>
<evidence type="ECO:0000313" key="18">
    <source>
        <dbReference type="EMBL" id="RDE24697.1"/>
    </source>
</evidence>
<dbReference type="Gene3D" id="1.10.150.20">
    <property type="entry name" value="5' to 3' exonuclease, C-terminal subdomain"/>
    <property type="match status" value="1"/>
</dbReference>
<dbReference type="SMART" id="SM00278">
    <property type="entry name" value="HhH1"/>
    <property type="match status" value="2"/>
</dbReference>
<dbReference type="SUPFAM" id="SSF47781">
    <property type="entry name" value="RuvA domain 2-like"/>
    <property type="match status" value="1"/>
</dbReference>
<dbReference type="Pfam" id="PF14520">
    <property type="entry name" value="HHH_5"/>
    <property type="match status" value="1"/>
</dbReference>
<evidence type="ECO:0000256" key="8">
    <source>
        <dbReference type="ARBA" id="ARBA00059452"/>
    </source>
</evidence>
<dbReference type="PROSITE" id="PS50164">
    <property type="entry name" value="GIY_YIG"/>
    <property type="match status" value="1"/>
</dbReference>
<evidence type="ECO:0000259" key="17">
    <source>
        <dbReference type="PROSITE" id="PS50165"/>
    </source>
</evidence>
<dbReference type="SMART" id="SM00465">
    <property type="entry name" value="GIYc"/>
    <property type="match status" value="1"/>
</dbReference>
<dbReference type="NCBIfam" id="TIGR00194">
    <property type="entry name" value="uvrC"/>
    <property type="match status" value="1"/>
</dbReference>
<accession>A0A369WSP5</accession>
<protein>
    <recommendedName>
        <fullName evidence="11 13">UvrABC system protein C</fullName>
        <shortName evidence="13">Protein UvrC</shortName>
    </recommendedName>
    <alternativeName>
        <fullName evidence="12 13">Excinuclease ABC subunit C</fullName>
    </alternativeName>
</protein>
<comment type="subunit">
    <text evidence="10 13">Interacts with UvrB in an incision complex.</text>
</comment>
<evidence type="ECO:0000256" key="5">
    <source>
        <dbReference type="ARBA" id="ARBA00022881"/>
    </source>
</evidence>
<feature type="domain" description="UVR" evidence="15">
    <location>
        <begin position="207"/>
        <end position="242"/>
    </location>
</feature>
<dbReference type="InterPro" id="IPR001162">
    <property type="entry name" value="UvrC_RNase_H_dom"/>
</dbReference>
<evidence type="ECO:0000256" key="12">
    <source>
        <dbReference type="ARBA" id="ARBA00077138"/>
    </source>
</evidence>
<dbReference type="HAMAP" id="MF_00203">
    <property type="entry name" value="UvrC"/>
    <property type="match status" value="1"/>
</dbReference>
<dbReference type="InterPro" id="IPR000305">
    <property type="entry name" value="GIY-YIG_endonuc"/>
</dbReference>
<dbReference type="InterPro" id="IPR035901">
    <property type="entry name" value="GIY-YIG_endonuc_sf"/>
</dbReference>
<keyword evidence="2 13" id="KW-0963">Cytoplasm</keyword>
<dbReference type="InterPro" id="IPR047296">
    <property type="entry name" value="GIY-YIG_UvrC_Cho"/>
</dbReference>
<dbReference type="FunFam" id="1.10.150.20:FF:000005">
    <property type="entry name" value="UvrABC system protein C"/>
    <property type="match status" value="1"/>
</dbReference>
<comment type="subcellular location">
    <subcellularLocation>
        <location evidence="1 13">Cytoplasm</location>
    </subcellularLocation>
</comment>
<dbReference type="FunFam" id="3.40.1440.10:FF:000001">
    <property type="entry name" value="UvrABC system protein C"/>
    <property type="match status" value="1"/>
</dbReference>
<dbReference type="GO" id="GO:0009381">
    <property type="term" value="F:excinuclease ABC activity"/>
    <property type="evidence" value="ECO:0007669"/>
    <property type="project" value="UniProtKB-UniRule"/>
</dbReference>
<dbReference type="PROSITE" id="PS50165">
    <property type="entry name" value="UVRC"/>
    <property type="match status" value="1"/>
</dbReference>
<evidence type="ECO:0000256" key="2">
    <source>
        <dbReference type="ARBA" id="ARBA00022490"/>
    </source>
</evidence>
<evidence type="ECO:0000256" key="3">
    <source>
        <dbReference type="ARBA" id="ARBA00022763"/>
    </source>
</evidence>
<evidence type="ECO:0000313" key="19">
    <source>
        <dbReference type="Proteomes" id="UP000253769"/>
    </source>
</evidence>
<name>A0A369WSP5_9GAMM</name>
<feature type="domain" description="UvrC family homology region profile" evidence="17">
    <location>
        <begin position="257"/>
        <end position="483"/>
    </location>
</feature>
<evidence type="ECO:0000259" key="16">
    <source>
        <dbReference type="PROSITE" id="PS50164"/>
    </source>
</evidence>
<dbReference type="PANTHER" id="PTHR30562">
    <property type="entry name" value="UVRC/OXIDOREDUCTASE"/>
    <property type="match status" value="1"/>
</dbReference>
<dbReference type="GO" id="GO:0009432">
    <property type="term" value="P:SOS response"/>
    <property type="evidence" value="ECO:0007669"/>
    <property type="project" value="UniProtKB-UniRule"/>
</dbReference>
<evidence type="ECO:0000256" key="4">
    <source>
        <dbReference type="ARBA" id="ARBA00022769"/>
    </source>
</evidence>
<dbReference type="Pfam" id="PF02151">
    <property type="entry name" value="UVR"/>
    <property type="match status" value="1"/>
</dbReference>
<dbReference type="AlphaFoldDB" id="A0A369WSP5"/>
<comment type="caution">
    <text evidence="18">The sequence shown here is derived from an EMBL/GenBank/DDBJ whole genome shotgun (WGS) entry which is preliminary data.</text>
</comment>
<dbReference type="PROSITE" id="PS50151">
    <property type="entry name" value="UVR"/>
    <property type="match status" value="1"/>
</dbReference>
<dbReference type="NCBIfam" id="NF001824">
    <property type="entry name" value="PRK00558.1-5"/>
    <property type="match status" value="1"/>
</dbReference>
<dbReference type="GO" id="GO:0009380">
    <property type="term" value="C:excinuclease repair complex"/>
    <property type="evidence" value="ECO:0007669"/>
    <property type="project" value="InterPro"/>
</dbReference>
<evidence type="ECO:0000256" key="1">
    <source>
        <dbReference type="ARBA" id="ARBA00004496"/>
    </source>
</evidence>
<gene>
    <name evidence="13" type="primary">uvrC</name>
    <name evidence="18" type="ORF">DV711_03665</name>
</gene>
<dbReference type="InterPro" id="IPR001943">
    <property type="entry name" value="UVR_dom"/>
</dbReference>
<dbReference type="GO" id="GO:0003677">
    <property type="term" value="F:DNA binding"/>
    <property type="evidence" value="ECO:0007669"/>
    <property type="project" value="UniProtKB-UniRule"/>
</dbReference>
<dbReference type="Pfam" id="PF08459">
    <property type="entry name" value="UvrC_RNaseH_dom"/>
    <property type="match status" value="1"/>
</dbReference>
<dbReference type="Gene3D" id="3.40.1440.10">
    <property type="entry name" value="GIY-YIG endonuclease"/>
    <property type="match status" value="1"/>
</dbReference>
<keyword evidence="6 13" id="KW-0234">DNA repair</keyword>
<evidence type="ECO:0000259" key="15">
    <source>
        <dbReference type="PROSITE" id="PS50151"/>
    </source>
</evidence>
<dbReference type="Gene3D" id="3.30.420.340">
    <property type="entry name" value="UvrC, RNAse H endonuclease domain"/>
    <property type="match status" value="1"/>
</dbReference>
<feature type="coiled-coil region" evidence="14">
    <location>
        <begin position="199"/>
        <end position="230"/>
    </location>
</feature>
<dbReference type="InterPro" id="IPR010994">
    <property type="entry name" value="RuvA_2-like"/>
</dbReference>
<keyword evidence="5 13" id="KW-0267">Excision nuclease</keyword>
<dbReference type="CDD" id="cd10434">
    <property type="entry name" value="GIY-YIG_UvrC_Cho"/>
    <property type="match status" value="1"/>
</dbReference>
<keyword evidence="4 13" id="KW-0228">DNA excision</keyword>
<evidence type="ECO:0000256" key="9">
    <source>
        <dbReference type="ARBA" id="ARBA00061531"/>
    </source>
</evidence>
<dbReference type="Proteomes" id="UP000253769">
    <property type="component" value="Unassembled WGS sequence"/>
</dbReference>
<dbReference type="SUPFAM" id="SSF46600">
    <property type="entry name" value="C-terminal UvrC-binding domain of UvrB"/>
    <property type="match status" value="1"/>
</dbReference>